<comment type="caution">
    <text evidence="3">The sequence shown here is derived from an EMBL/GenBank/DDBJ whole genome shotgun (WGS) entry which is preliminary data.</text>
</comment>
<protein>
    <recommendedName>
        <fullName evidence="2">DNA polymerase III beta sliding clamp N-terminal domain-containing protein</fullName>
    </recommendedName>
</protein>
<feature type="compositionally biased region" description="Basic and acidic residues" evidence="1">
    <location>
        <begin position="127"/>
        <end position="142"/>
    </location>
</feature>
<dbReference type="InterPro" id="IPR022634">
    <property type="entry name" value="DNA_polIII_beta_N"/>
</dbReference>
<feature type="compositionally biased region" description="Polar residues" evidence="1">
    <location>
        <begin position="101"/>
        <end position="123"/>
    </location>
</feature>
<organism evidence="3 4">
    <name type="scientific">Mycoplana rhizolycopersici</name>
    <dbReference type="NCBI Taxonomy" id="2746702"/>
    <lineage>
        <taxon>Bacteria</taxon>
        <taxon>Pseudomonadati</taxon>
        <taxon>Pseudomonadota</taxon>
        <taxon>Alphaproteobacteria</taxon>
        <taxon>Hyphomicrobiales</taxon>
        <taxon>Rhizobiaceae</taxon>
        <taxon>Mycoplana</taxon>
    </lineage>
</organism>
<evidence type="ECO:0000259" key="2">
    <source>
        <dbReference type="Pfam" id="PF00712"/>
    </source>
</evidence>
<dbReference type="Pfam" id="PF00712">
    <property type="entry name" value="DNA_pol3_beta"/>
    <property type="match status" value="1"/>
</dbReference>
<accession>A0ABX2QNI2</accession>
<feature type="non-terminal residue" evidence="3">
    <location>
        <position position="174"/>
    </location>
</feature>
<dbReference type="SUPFAM" id="SSF55979">
    <property type="entry name" value="DNA clamp"/>
    <property type="match status" value="1"/>
</dbReference>
<dbReference type="Proteomes" id="UP000659172">
    <property type="component" value="Unassembled WGS sequence"/>
</dbReference>
<dbReference type="EMBL" id="JABXYK010000017">
    <property type="protein sequence ID" value="NVP57901.1"/>
    <property type="molecule type" value="Genomic_DNA"/>
</dbReference>
<keyword evidence="4" id="KW-1185">Reference proteome</keyword>
<evidence type="ECO:0000313" key="4">
    <source>
        <dbReference type="Proteomes" id="UP000659172"/>
    </source>
</evidence>
<evidence type="ECO:0000313" key="3">
    <source>
        <dbReference type="EMBL" id="NVP57901.1"/>
    </source>
</evidence>
<gene>
    <name evidence="3" type="ORF">HV823_21885</name>
</gene>
<reference evidence="3 4" key="1">
    <citation type="submission" date="2020-06" db="EMBL/GenBank/DDBJ databases">
        <title>Rhizobium sp.nov. isolated from the tomato plant.</title>
        <authorList>
            <person name="Thin K.K."/>
            <person name="Zhang X."/>
            <person name="He S."/>
        </authorList>
    </citation>
    <scope>NUCLEOTIDE SEQUENCE [LARGE SCALE GENOMIC DNA]</scope>
    <source>
        <strain evidence="3 4">DBTS2</strain>
    </source>
</reference>
<feature type="region of interest" description="Disordered" evidence="1">
    <location>
        <begin position="95"/>
        <end position="161"/>
    </location>
</feature>
<feature type="domain" description="DNA polymerase III beta sliding clamp N-terminal" evidence="2">
    <location>
        <begin position="16"/>
        <end position="92"/>
    </location>
</feature>
<proteinExistence type="predicted"/>
<sequence>MRGDMKRRSRKARTIMKLETTAASLKTALVMAGHVVERRTTIAVLSMVKIDGNVMTATDLDTELSVTVPVNSAEGAICVPHALLLALVKNLPPPTGRTPDESSTGSIAPTISPVTRRNSTRSFSRPPKLERKPHAEDLESHRSRSRRRCNRHHRSTVHAGRDALVRLPRALCHH</sequence>
<dbReference type="InterPro" id="IPR046938">
    <property type="entry name" value="DNA_clamp_sf"/>
</dbReference>
<feature type="compositionally biased region" description="Basic residues" evidence="1">
    <location>
        <begin position="143"/>
        <end position="156"/>
    </location>
</feature>
<evidence type="ECO:0000256" key="1">
    <source>
        <dbReference type="SAM" id="MobiDB-lite"/>
    </source>
</evidence>
<dbReference type="Gene3D" id="3.10.150.10">
    <property type="entry name" value="DNA Polymerase III, subunit A, domain 2"/>
    <property type="match status" value="1"/>
</dbReference>
<name>A0ABX2QNI2_9HYPH</name>